<feature type="compositionally biased region" description="Low complexity" evidence="2">
    <location>
        <begin position="326"/>
        <end position="342"/>
    </location>
</feature>
<dbReference type="InterPro" id="IPR011990">
    <property type="entry name" value="TPR-like_helical_dom_sf"/>
</dbReference>
<dbReference type="VEuPathDB" id="AmoebaDB:DDB_G0281351"/>
<dbReference type="Proteomes" id="UP000002195">
    <property type="component" value="Unassembled WGS sequence"/>
</dbReference>
<dbReference type="eggNOG" id="KOG2796">
    <property type="taxonomic scope" value="Eukaryota"/>
</dbReference>
<dbReference type="PANTHER" id="PTHR21581:SF6">
    <property type="entry name" value="TRAFFICKING PROTEIN PARTICLE COMPLEX SUBUNIT 12"/>
    <property type="match status" value="1"/>
</dbReference>
<dbReference type="FunCoup" id="Q54U24">
    <property type="interactions" value="4"/>
</dbReference>
<dbReference type="Gene3D" id="1.25.40.10">
    <property type="entry name" value="Tetratricopeptide repeat domain"/>
    <property type="match status" value="1"/>
</dbReference>
<evidence type="ECO:0000256" key="2">
    <source>
        <dbReference type="SAM" id="MobiDB-lite"/>
    </source>
</evidence>
<feature type="compositionally biased region" description="Low complexity" evidence="2">
    <location>
        <begin position="60"/>
        <end position="83"/>
    </location>
</feature>
<dbReference type="FunFam" id="1.25.40.10:FF:002664">
    <property type="entry name" value="Uncharacterized protein"/>
    <property type="match status" value="1"/>
</dbReference>
<gene>
    <name evidence="3" type="ORF">DDB_G0281351</name>
</gene>
<feature type="compositionally biased region" description="Polar residues" evidence="2">
    <location>
        <begin position="1"/>
        <end position="28"/>
    </location>
</feature>
<dbReference type="EMBL" id="AAFI02000040">
    <property type="protein sequence ID" value="EAL66761.1"/>
    <property type="molecule type" value="Genomic_DNA"/>
</dbReference>
<dbReference type="KEGG" id="ddi:DDB_G0281351"/>
<dbReference type="InterPro" id="IPR019734">
    <property type="entry name" value="TPR_rpt"/>
</dbReference>
<evidence type="ECO:0000313" key="4">
    <source>
        <dbReference type="Proteomes" id="UP000002195"/>
    </source>
</evidence>
<dbReference type="GeneID" id="8623017"/>
<feature type="compositionally biased region" description="Low complexity" evidence="2">
    <location>
        <begin position="29"/>
        <end position="44"/>
    </location>
</feature>
<dbReference type="OMA" id="RDLVNCY"/>
<feature type="region of interest" description="Disordered" evidence="2">
    <location>
        <begin position="1"/>
        <end position="109"/>
    </location>
</feature>
<dbReference type="SUPFAM" id="SSF48452">
    <property type="entry name" value="TPR-like"/>
    <property type="match status" value="1"/>
</dbReference>
<evidence type="ECO:0000256" key="1">
    <source>
        <dbReference type="PROSITE-ProRule" id="PRU00339"/>
    </source>
</evidence>
<dbReference type="STRING" id="44689.Q54U24"/>
<keyword evidence="4" id="KW-1185">Reference proteome</keyword>
<dbReference type="dictyBase" id="DDB_G0281351">
    <property type="gene designation" value="trappc12"/>
</dbReference>
<dbReference type="InParanoid" id="Q54U24"/>
<feature type="compositionally biased region" description="Polar residues" evidence="2">
    <location>
        <begin position="84"/>
        <end position="109"/>
    </location>
</feature>
<organism evidence="3 4">
    <name type="scientific">Dictyostelium discoideum</name>
    <name type="common">Social amoeba</name>
    <dbReference type="NCBI Taxonomy" id="44689"/>
    <lineage>
        <taxon>Eukaryota</taxon>
        <taxon>Amoebozoa</taxon>
        <taxon>Evosea</taxon>
        <taxon>Eumycetozoa</taxon>
        <taxon>Dictyostelia</taxon>
        <taxon>Dictyosteliales</taxon>
        <taxon>Dictyosteliaceae</taxon>
        <taxon>Dictyostelium</taxon>
    </lineage>
</organism>
<dbReference type="HOGENOM" id="CLU_453774_0_0_1"/>
<dbReference type="PROSITE" id="PS50005">
    <property type="entry name" value="TPR"/>
    <property type="match status" value="1"/>
</dbReference>
<protein>
    <submittedName>
        <fullName evidence="3">Uncharacterized protein</fullName>
    </submittedName>
</protein>
<reference evidence="3 4" key="1">
    <citation type="journal article" date="2005" name="Nature">
        <title>The genome of the social amoeba Dictyostelium discoideum.</title>
        <authorList>
            <consortium name="The Dictyostelium discoideum Sequencing Consortium"/>
            <person name="Eichinger L."/>
            <person name="Pachebat J.A."/>
            <person name="Glockner G."/>
            <person name="Rajandream M.A."/>
            <person name="Sucgang R."/>
            <person name="Berriman M."/>
            <person name="Song J."/>
            <person name="Olsen R."/>
            <person name="Szafranski K."/>
            <person name="Xu Q."/>
            <person name="Tunggal B."/>
            <person name="Kummerfeld S."/>
            <person name="Madera M."/>
            <person name="Konfortov B.A."/>
            <person name="Rivero F."/>
            <person name="Bankier A.T."/>
            <person name="Lehmann R."/>
            <person name="Hamlin N."/>
            <person name="Davies R."/>
            <person name="Gaudet P."/>
            <person name="Fey P."/>
            <person name="Pilcher K."/>
            <person name="Chen G."/>
            <person name="Saunders D."/>
            <person name="Sodergren E."/>
            <person name="Davis P."/>
            <person name="Kerhornou A."/>
            <person name="Nie X."/>
            <person name="Hall N."/>
            <person name="Anjard C."/>
            <person name="Hemphill L."/>
            <person name="Bason N."/>
            <person name="Farbrother P."/>
            <person name="Desany B."/>
            <person name="Just E."/>
            <person name="Morio T."/>
            <person name="Rost R."/>
            <person name="Churcher C."/>
            <person name="Cooper J."/>
            <person name="Haydock S."/>
            <person name="van Driessche N."/>
            <person name="Cronin A."/>
            <person name="Goodhead I."/>
            <person name="Muzny D."/>
            <person name="Mourier T."/>
            <person name="Pain A."/>
            <person name="Lu M."/>
            <person name="Harper D."/>
            <person name="Lindsay R."/>
            <person name="Hauser H."/>
            <person name="James K."/>
            <person name="Quiles M."/>
            <person name="Madan Babu M."/>
            <person name="Saito T."/>
            <person name="Buchrieser C."/>
            <person name="Wardroper A."/>
            <person name="Felder M."/>
            <person name="Thangavelu M."/>
            <person name="Johnson D."/>
            <person name="Knights A."/>
            <person name="Loulseged H."/>
            <person name="Mungall K."/>
            <person name="Oliver K."/>
            <person name="Price C."/>
            <person name="Quail M.A."/>
            <person name="Urushihara H."/>
            <person name="Hernandez J."/>
            <person name="Rabbinowitsch E."/>
            <person name="Steffen D."/>
            <person name="Sanders M."/>
            <person name="Ma J."/>
            <person name="Kohara Y."/>
            <person name="Sharp S."/>
            <person name="Simmonds M."/>
            <person name="Spiegler S."/>
            <person name="Tivey A."/>
            <person name="Sugano S."/>
            <person name="White B."/>
            <person name="Walker D."/>
            <person name="Woodward J."/>
            <person name="Winckler T."/>
            <person name="Tanaka Y."/>
            <person name="Shaulsky G."/>
            <person name="Schleicher M."/>
            <person name="Weinstock G."/>
            <person name="Rosenthal A."/>
            <person name="Cox E.C."/>
            <person name="Chisholm R.L."/>
            <person name="Gibbs R."/>
            <person name="Loomis W.F."/>
            <person name="Platzer M."/>
            <person name="Kay R.R."/>
            <person name="Williams J."/>
            <person name="Dear P.H."/>
            <person name="Noegel A.A."/>
            <person name="Barrell B."/>
            <person name="Kuspa A."/>
        </authorList>
    </citation>
    <scope>NUCLEOTIDE SEQUENCE [LARGE SCALE GENOMIC DNA]</scope>
    <source>
        <strain evidence="3 4">AX4</strain>
    </source>
</reference>
<sequence length="602" mass="67661">MSTPPNHNTLNRGSNNFGTSPIVNNNFVQPSQQSQSQSQQSQSPLHESLSRSHSFTNLSQNQQQQQQQQQQPTNQQQQQQQHQFVTATTPTTPQNGGFKQASQMSNSVSNFDSFGSTSIQPLPQHQPISYFPNPQYSNSSSLVGDETTLKRLIKIGNWNNVFKVAELCIANTNNPQSILQYKLCRIIAHVKMRSYSAADSEIKGIGDIRDLVNCYESYPQLFPGKKGSMVPFSMRIIKAELACHLNTEKFQLDSLYALLSICKKEIQNLNETISKNNSNNNNNNNNIIKKSTSTIVSEELSKNHNIYLSQLENTTASLISPRIEESNNSNSSNNNNNNNTSTPMLPISSTISVEEIFEQGGNTLQSLLELLSLWRERERRIIFSIVTFIIQKNRDFLLAIKILEDLIQKFEADIYILSALGRIHLQMGNLKGAEKIFKFVDIIIKNTINDNNNNNNLNNSLKILSLMNHGFYSIASDQYPSAIKYFEDVIQIEPNNIAAINNKCISMLYTCDLGGAITELEGVLQEKTSPIDPSPTTQTTTPQKQKYEKSIDETLIFNICSLYELASDKSNEKKKSIMGDVAKKAPDNFDFKVFKISSNPTL</sequence>
<dbReference type="AlphaFoldDB" id="Q54U24"/>
<dbReference type="RefSeq" id="XP_640741.1">
    <property type="nucleotide sequence ID" value="XM_635649.1"/>
</dbReference>
<dbReference type="GO" id="GO:0030008">
    <property type="term" value="C:TRAPP complex"/>
    <property type="evidence" value="ECO:0000318"/>
    <property type="project" value="GO_Central"/>
</dbReference>
<accession>Q54U24</accession>
<dbReference type="Reactome" id="R-DDI-8876198">
    <property type="pathway name" value="RAB GEFs exchange GTP for GDP on RABs"/>
</dbReference>
<dbReference type="SMR" id="Q54U24"/>
<keyword evidence="1" id="KW-0802">TPR repeat</keyword>
<dbReference type="PhylomeDB" id="Q54U24"/>
<comment type="caution">
    <text evidence="3">The sequence shown here is derived from an EMBL/GenBank/DDBJ whole genome shotgun (WGS) entry which is preliminary data.</text>
</comment>
<feature type="region of interest" description="Disordered" evidence="2">
    <location>
        <begin position="323"/>
        <end position="343"/>
    </location>
</feature>
<dbReference type="PaxDb" id="44689-DDB0204152"/>
<evidence type="ECO:0000313" key="3">
    <source>
        <dbReference type="EMBL" id="EAL66761.1"/>
    </source>
</evidence>
<dbReference type="PANTHER" id="PTHR21581">
    <property type="entry name" value="D-ALANYL-D-ALANINE CARBOXYPEPTIDASE"/>
    <property type="match status" value="1"/>
</dbReference>
<proteinExistence type="predicted"/>
<dbReference type="GO" id="GO:0005794">
    <property type="term" value="C:Golgi apparatus"/>
    <property type="evidence" value="ECO:0000318"/>
    <property type="project" value="GO_Central"/>
</dbReference>
<name>Q54U24_DICDI</name>
<feature type="repeat" description="TPR" evidence="1">
    <location>
        <begin position="463"/>
        <end position="496"/>
    </location>
</feature>